<sequence>MSKHVMPIREQVRGVFLALLGVTAAWTVSLPLAGFGFWWQVLAGAAVFLATSATAGRRLFRLTREQAVAVALILLVLTRGMPRHA</sequence>
<name>A0ABW6UU17_9ACTN</name>
<proteinExistence type="predicted"/>
<reference evidence="2 3" key="1">
    <citation type="submission" date="2024-10" db="EMBL/GenBank/DDBJ databases">
        <title>The Natural Products Discovery Center: Release of the First 8490 Sequenced Strains for Exploring Actinobacteria Biosynthetic Diversity.</title>
        <authorList>
            <person name="Kalkreuter E."/>
            <person name="Kautsar S.A."/>
            <person name="Yang D."/>
            <person name="Bader C.D."/>
            <person name="Teijaro C.N."/>
            <person name="Fluegel L."/>
            <person name="Davis C.M."/>
            <person name="Simpson J.R."/>
            <person name="Lauterbach L."/>
            <person name="Steele A.D."/>
            <person name="Gui C."/>
            <person name="Meng S."/>
            <person name="Li G."/>
            <person name="Viehrig K."/>
            <person name="Ye F."/>
            <person name="Su P."/>
            <person name="Kiefer A.F."/>
            <person name="Nichols A."/>
            <person name="Cepeda A.J."/>
            <person name="Yan W."/>
            <person name="Fan B."/>
            <person name="Jiang Y."/>
            <person name="Adhikari A."/>
            <person name="Zheng C.-J."/>
            <person name="Schuster L."/>
            <person name="Cowan T.M."/>
            <person name="Smanski M.J."/>
            <person name="Chevrette M.G."/>
            <person name="De Carvalho L.P.S."/>
            <person name="Shen B."/>
        </authorList>
    </citation>
    <scope>NUCLEOTIDE SEQUENCE [LARGE SCALE GENOMIC DNA]</scope>
    <source>
        <strain evidence="2 3">NPDC001390</strain>
    </source>
</reference>
<accession>A0ABW6UU17</accession>
<keyword evidence="1" id="KW-0472">Membrane</keyword>
<dbReference type="Proteomes" id="UP001602058">
    <property type="component" value="Unassembled WGS sequence"/>
</dbReference>
<protein>
    <recommendedName>
        <fullName evidence="4">Integral membrane protein</fullName>
    </recommendedName>
</protein>
<evidence type="ECO:0000313" key="2">
    <source>
        <dbReference type="EMBL" id="MFF4526941.1"/>
    </source>
</evidence>
<evidence type="ECO:0008006" key="4">
    <source>
        <dbReference type="Google" id="ProtNLM"/>
    </source>
</evidence>
<evidence type="ECO:0000256" key="1">
    <source>
        <dbReference type="SAM" id="Phobius"/>
    </source>
</evidence>
<organism evidence="2 3">
    <name type="scientific">Streptomyces bluensis</name>
    <dbReference type="NCBI Taxonomy" id="33897"/>
    <lineage>
        <taxon>Bacteria</taxon>
        <taxon>Bacillati</taxon>
        <taxon>Actinomycetota</taxon>
        <taxon>Actinomycetes</taxon>
        <taxon>Kitasatosporales</taxon>
        <taxon>Streptomycetaceae</taxon>
        <taxon>Streptomyces</taxon>
    </lineage>
</organism>
<keyword evidence="1" id="KW-1133">Transmembrane helix</keyword>
<dbReference type="EMBL" id="JBIAWJ010000031">
    <property type="protein sequence ID" value="MFF4526941.1"/>
    <property type="molecule type" value="Genomic_DNA"/>
</dbReference>
<comment type="caution">
    <text evidence="2">The sequence shown here is derived from an EMBL/GenBank/DDBJ whole genome shotgun (WGS) entry which is preliminary data.</text>
</comment>
<keyword evidence="3" id="KW-1185">Reference proteome</keyword>
<dbReference type="RefSeq" id="WP_351086256.1">
    <property type="nucleotide sequence ID" value="NZ_JBEOZG010000037.1"/>
</dbReference>
<keyword evidence="1" id="KW-0812">Transmembrane</keyword>
<gene>
    <name evidence="2" type="ORF">ACFY1D_36850</name>
</gene>
<feature type="transmembrane region" description="Helical" evidence="1">
    <location>
        <begin position="37"/>
        <end position="55"/>
    </location>
</feature>
<evidence type="ECO:0000313" key="3">
    <source>
        <dbReference type="Proteomes" id="UP001602058"/>
    </source>
</evidence>